<feature type="transmembrane region" description="Helical" evidence="8">
    <location>
        <begin position="145"/>
        <end position="166"/>
    </location>
</feature>
<feature type="transmembrane region" description="Helical" evidence="8">
    <location>
        <begin position="50"/>
        <end position="71"/>
    </location>
</feature>
<comment type="subcellular location">
    <subcellularLocation>
        <location evidence="1">Cell membrane</location>
        <topology evidence="1">Multi-pass membrane protein</topology>
    </subcellularLocation>
</comment>
<name>A0ABW4S0M9_9RHOB</name>
<accession>A0ABW4S0M9</accession>
<keyword evidence="7 8" id="KW-0472">Membrane</keyword>
<protein>
    <recommendedName>
        <fullName evidence="9">Major facilitator superfamily (MFS) profile domain-containing protein</fullName>
    </recommendedName>
</protein>
<evidence type="ECO:0000256" key="2">
    <source>
        <dbReference type="ARBA" id="ARBA00022448"/>
    </source>
</evidence>
<keyword evidence="2" id="KW-0813">Transport</keyword>
<sequence>MTAWFSILRDHAVVRTSAAAIFLYGFAGAATSPYQAVIGIRELGLSDLTYALLSLVAAIAHVLIAVASGYLSDRYQSYRLPLILVSSFGMIGFGAIWLNPTPLTFAIATVGPLALFHATNSLLFGNVRAKTDSFDPAEAAIANALMRMMVSLSWVLVPGIVGLILARHDSMITAYLIAAVFAAGCLATILFGMERDTRMPLPSGPRIAALPDLIGVLSSGMILRIAGVALITQVLTVNATVLPLIVTGRANGAASDIGFLVGLVALLEVIFMFFWAYAVRYMHLTTALAVSAMLYLAYLSAIAMATAPWHVYAASVIAGISAAGIISLPISYLLDLIRNRPGLSASLIAVNMFLGAALGSAVFALGAAISGYGLASVLGGIAGVAGAAMLVYLDRRPQRDRPLERAAP</sequence>
<evidence type="ECO:0000259" key="9">
    <source>
        <dbReference type="PROSITE" id="PS50850"/>
    </source>
</evidence>
<keyword evidence="3" id="KW-1003">Cell membrane</keyword>
<dbReference type="PROSITE" id="PS50850">
    <property type="entry name" value="MFS"/>
    <property type="match status" value="1"/>
</dbReference>
<feature type="transmembrane region" description="Helical" evidence="8">
    <location>
        <begin position="311"/>
        <end position="334"/>
    </location>
</feature>
<keyword evidence="11" id="KW-1185">Reference proteome</keyword>
<feature type="transmembrane region" description="Helical" evidence="8">
    <location>
        <begin position="213"/>
        <end position="237"/>
    </location>
</feature>
<evidence type="ECO:0000256" key="8">
    <source>
        <dbReference type="SAM" id="Phobius"/>
    </source>
</evidence>
<dbReference type="Proteomes" id="UP001597353">
    <property type="component" value="Unassembled WGS sequence"/>
</dbReference>
<feature type="transmembrane region" description="Helical" evidence="8">
    <location>
        <begin position="284"/>
        <end position="305"/>
    </location>
</feature>
<dbReference type="PANTHER" id="PTHR23535">
    <property type="entry name" value="SUGAR EFFLUX TRANSPORTER A-RELATED"/>
    <property type="match status" value="1"/>
</dbReference>
<dbReference type="InterPro" id="IPR020846">
    <property type="entry name" value="MFS_dom"/>
</dbReference>
<keyword evidence="6 8" id="KW-1133">Transmembrane helix</keyword>
<feature type="transmembrane region" description="Helical" evidence="8">
    <location>
        <begin position="103"/>
        <end position="124"/>
    </location>
</feature>
<evidence type="ECO:0000256" key="3">
    <source>
        <dbReference type="ARBA" id="ARBA00022475"/>
    </source>
</evidence>
<dbReference type="EMBL" id="JBHUGH010000002">
    <property type="protein sequence ID" value="MFD1911147.1"/>
    <property type="molecule type" value="Genomic_DNA"/>
</dbReference>
<dbReference type="InterPro" id="IPR036259">
    <property type="entry name" value="MFS_trans_sf"/>
</dbReference>
<dbReference type="PANTHER" id="PTHR23535:SF2">
    <property type="entry name" value="SUGAR EFFLUX TRANSPORTER A-RELATED"/>
    <property type="match status" value="1"/>
</dbReference>
<feature type="domain" description="Major facilitator superfamily (MFS) profile" evidence="9">
    <location>
        <begin position="213"/>
        <end position="408"/>
    </location>
</feature>
<evidence type="ECO:0000256" key="7">
    <source>
        <dbReference type="ARBA" id="ARBA00023136"/>
    </source>
</evidence>
<reference evidence="11" key="1">
    <citation type="journal article" date="2019" name="Int. J. Syst. Evol. Microbiol.">
        <title>The Global Catalogue of Microorganisms (GCM) 10K type strain sequencing project: providing services to taxonomists for standard genome sequencing and annotation.</title>
        <authorList>
            <consortium name="The Broad Institute Genomics Platform"/>
            <consortium name="The Broad Institute Genome Sequencing Center for Infectious Disease"/>
            <person name="Wu L."/>
            <person name="Ma J."/>
        </authorList>
    </citation>
    <scope>NUCLEOTIDE SEQUENCE [LARGE SCALE GENOMIC DNA]</scope>
    <source>
        <strain evidence="11">CGMCC 4.7242</strain>
    </source>
</reference>
<keyword evidence="5 8" id="KW-0812">Transmembrane</keyword>
<evidence type="ECO:0000313" key="10">
    <source>
        <dbReference type="EMBL" id="MFD1911147.1"/>
    </source>
</evidence>
<evidence type="ECO:0000256" key="1">
    <source>
        <dbReference type="ARBA" id="ARBA00004651"/>
    </source>
</evidence>
<feature type="transmembrane region" description="Helical" evidence="8">
    <location>
        <begin position="78"/>
        <end position="97"/>
    </location>
</feature>
<feature type="transmembrane region" description="Helical" evidence="8">
    <location>
        <begin position="12"/>
        <end position="30"/>
    </location>
</feature>
<dbReference type="RefSeq" id="WP_390259323.1">
    <property type="nucleotide sequence ID" value="NZ_JBHUGH010000002.1"/>
</dbReference>
<dbReference type="SUPFAM" id="SSF103473">
    <property type="entry name" value="MFS general substrate transporter"/>
    <property type="match status" value="2"/>
</dbReference>
<dbReference type="Gene3D" id="1.20.1250.20">
    <property type="entry name" value="MFS general substrate transporter like domains"/>
    <property type="match status" value="2"/>
</dbReference>
<feature type="transmembrane region" description="Helical" evidence="8">
    <location>
        <begin position="257"/>
        <end position="277"/>
    </location>
</feature>
<keyword evidence="4" id="KW-0762">Sugar transport</keyword>
<proteinExistence type="predicted"/>
<evidence type="ECO:0000256" key="4">
    <source>
        <dbReference type="ARBA" id="ARBA00022597"/>
    </source>
</evidence>
<gene>
    <name evidence="10" type="ORF">ACFSGJ_02845</name>
</gene>
<feature type="transmembrane region" description="Helical" evidence="8">
    <location>
        <begin position="346"/>
        <end position="366"/>
    </location>
</feature>
<comment type="caution">
    <text evidence="10">The sequence shown here is derived from an EMBL/GenBank/DDBJ whole genome shotgun (WGS) entry which is preliminary data.</text>
</comment>
<feature type="transmembrane region" description="Helical" evidence="8">
    <location>
        <begin position="172"/>
        <end position="192"/>
    </location>
</feature>
<evidence type="ECO:0000313" key="11">
    <source>
        <dbReference type="Proteomes" id="UP001597353"/>
    </source>
</evidence>
<evidence type="ECO:0000256" key="6">
    <source>
        <dbReference type="ARBA" id="ARBA00022989"/>
    </source>
</evidence>
<feature type="transmembrane region" description="Helical" evidence="8">
    <location>
        <begin position="372"/>
        <end position="393"/>
    </location>
</feature>
<organism evidence="10 11">
    <name type="scientific">Halodurantibacterium flavum</name>
    <dbReference type="NCBI Taxonomy" id="1382802"/>
    <lineage>
        <taxon>Bacteria</taxon>
        <taxon>Pseudomonadati</taxon>
        <taxon>Pseudomonadota</taxon>
        <taxon>Alphaproteobacteria</taxon>
        <taxon>Rhodobacterales</taxon>
        <taxon>Paracoccaceae</taxon>
        <taxon>Halodurantibacterium</taxon>
    </lineage>
</organism>
<evidence type="ECO:0000256" key="5">
    <source>
        <dbReference type="ARBA" id="ARBA00022692"/>
    </source>
</evidence>